<comment type="caution">
    <text evidence="3">The sequence shown here is derived from an EMBL/GenBank/DDBJ whole genome shotgun (WGS) entry which is preliminary data.</text>
</comment>
<dbReference type="FunFam" id="1.25.40.10:FF:000202">
    <property type="entry name" value="Unplaced genomic scaffold supercont1.7, whole genome shotgun sequence"/>
    <property type="match status" value="1"/>
</dbReference>
<dbReference type="OrthoDB" id="2017974at2759"/>
<dbReference type="AlphaFoldDB" id="A0A9P7NE22"/>
<dbReference type="PANTHER" id="PTHR15696:SF0">
    <property type="entry name" value="TELOMERASE-BINDING PROTEIN EST1A"/>
    <property type="match status" value="1"/>
</dbReference>
<dbReference type="EMBL" id="SRPW01000457">
    <property type="protein sequence ID" value="KAG6014393.1"/>
    <property type="molecule type" value="Genomic_DNA"/>
</dbReference>
<evidence type="ECO:0000259" key="2">
    <source>
        <dbReference type="Pfam" id="PF10373"/>
    </source>
</evidence>
<dbReference type="GO" id="GO:0042162">
    <property type="term" value="F:telomeric DNA binding"/>
    <property type="evidence" value="ECO:0007669"/>
    <property type="project" value="TreeGrafter"/>
</dbReference>
<dbReference type="InterPro" id="IPR045153">
    <property type="entry name" value="Est1/Ebs1-like"/>
</dbReference>
<dbReference type="InterPro" id="IPR018834">
    <property type="entry name" value="DNA/RNA-bd_Est1-type"/>
</dbReference>
<feature type="compositionally biased region" description="Basic and acidic residues" evidence="1">
    <location>
        <begin position="164"/>
        <end position="173"/>
    </location>
</feature>
<dbReference type="GO" id="GO:0005697">
    <property type="term" value="C:telomerase holoenzyme complex"/>
    <property type="evidence" value="ECO:0007669"/>
    <property type="project" value="TreeGrafter"/>
</dbReference>
<dbReference type="PANTHER" id="PTHR15696">
    <property type="entry name" value="SMG-7 SUPPRESSOR WITH MORPHOLOGICAL EFFECT ON GENITALIA PROTEIN 7"/>
    <property type="match status" value="1"/>
</dbReference>
<dbReference type="GO" id="GO:0000184">
    <property type="term" value="P:nuclear-transcribed mRNA catabolic process, nonsense-mediated decay"/>
    <property type="evidence" value="ECO:0007669"/>
    <property type="project" value="TreeGrafter"/>
</dbReference>
<dbReference type="GO" id="GO:0070034">
    <property type="term" value="F:telomerase RNA binding"/>
    <property type="evidence" value="ECO:0007669"/>
    <property type="project" value="TreeGrafter"/>
</dbReference>
<accession>A0A9P7NE22</accession>
<organism evidence="3 4">
    <name type="scientific">Claviceps pusilla</name>
    <dbReference type="NCBI Taxonomy" id="123648"/>
    <lineage>
        <taxon>Eukaryota</taxon>
        <taxon>Fungi</taxon>
        <taxon>Dikarya</taxon>
        <taxon>Ascomycota</taxon>
        <taxon>Pezizomycotina</taxon>
        <taxon>Sordariomycetes</taxon>
        <taxon>Hypocreomycetidae</taxon>
        <taxon>Hypocreales</taxon>
        <taxon>Clavicipitaceae</taxon>
        <taxon>Claviceps</taxon>
    </lineage>
</organism>
<dbReference type="InterPro" id="IPR011990">
    <property type="entry name" value="TPR-like_helical_dom_sf"/>
</dbReference>
<dbReference type="Pfam" id="PF10373">
    <property type="entry name" value="EST1_DNA_bind"/>
    <property type="match status" value="1"/>
</dbReference>
<feature type="region of interest" description="Disordered" evidence="1">
    <location>
        <begin position="1"/>
        <end position="25"/>
    </location>
</feature>
<proteinExistence type="predicted"/>
<dbReference type="Gene3D" id="1.25.40.10">
    <property type="entry name" value="Tetratricopeptide repeat domain"/>
    <property type="match status" value="1"/>
</dbReference>
<reference evidence="3" key="1">
    <citation type="journal article" date="2020" name="bioRxiv">
        <title>Whole genome comparisons of ergot fungi reveals the divergence and evolution of species within the genus Claviceps are the result of varying mechanisms driving genome evolution and host range expansion.</title>
        <authorList>
            <person name="Wyka S.A."/>
            <person name="Mondo S.J."/>
            <person name="Liu M."/>
            <person name="Dettman J."/>
            <person name="Nalam V."/>
            <person name="Broders K.D."/>
        </authorList>
    </citation>
    <scope>NUCLEOTIDE SEQUENCE</scope>
    <source>
        <strain evidence="3">CCC 602</strain>
    </source>
</reference>
<feature type="compositionally biased region" description="Basic and acidic residues" evidence="1">
    <location>
        <begin position="114"/>
        <end position="134"/>
    </location>
</feature>
<evidence type="ECO:0000313" key="4">
    <source>
        <dbReference type="Proteomes" id="UP000748025"/>
    </source>
</evidence>
<feature type="region of interest" description="Disordered" evidence="1">
    <location>
        <begin position="195"/>
        <end position="238"/>
    </location>
</feature>
<name>A0A9P7NE22_9HYPO</name>
<feature type="region of interest" description="Disordered" evidence="1">
    <location>
        <begin position="81"/>
        <end position="173"/>
    </location>
</feature>
<dbReference type="SUPFAM" id="SSF48452">
    <property type="entry name" value="TPR-like"/>
    <property type="match status" value="1"/>
</dbReference>
<evidence type="ECO:0000256" key="1">
    <source>
        <dbReference type="SAM" id="MobiDB-lite"/>
    </source>
</evidence>
<feature type="compositionally biased region" description="Polar residues" evidence="1">
    <location>
        <begin position="12"/>
        <end position="21"/>
    </location>
</feature>
<evidence type="ECO:0000313" key="3">
    <source>
        <dbReference type="EMBL" id="KAG6014393.1"/>
    </source>
</evidence>
<gene>
    <name evidence="3" type="ORF">E4U43_006579</name>
</gene>
<feature type="compositionally biased region" description="Polar residues" evidence="1">
    <location>
        <begin position="209"/>
        <end position="220"/>
    </location>
</feature>
<dbReference type="Proteomes" id="UP000748025">
    <property type="component" value="Unassembled WGS sequence"/>
</dbReference>
<feature type="domain" description="DNA/RNA-binding" evidence="2">
    <location>
        <begin position="422"/>
        <end position="691"/>
    </location>
</feature>
<keyword evidence="4" id="KW-1185">Reference proteome</keyword>
<protein>
    <recommendedName>
        <fullName evidence="2">DNA/RNA-binding domain-containing protein</fullName>
    </recommendedName>
</protein>
<sequence length="762" mass="86965">MDKFTQKWVQHLRNTSRQGTPPRNARCPLCEAGFEPNLEAFKAHVRSNALQHPTLTEDSDLEEAFQSILLQELDANKAVGSTAKPSMDKQSGCLTAGKRPISANAEEGDTAGDELDRLKLESDERASSPRESKRLCSPPASITQQHGSSSPPPTSSRSKAQRKNSLDEFDRGIRLRNQTARRLWVPEDDRRAVLSQGGSKPIQTRHSHGQSASSSTPHRVSSQHDKQPQSGPQCLMSNEPAWSPVRLQMPHQPITRPITRDQLLSEVKGIYTGLVMLEAKCIEYDTSLRTVTLNDNQYHALISLHQSLLHEHHDFYLASQHPAACDALQRIGAKYAMPARMWRHGIHSFLELLRCKLPESQEYLLAFIYTAYSMMTLLTETVPRFQATWIECLGDLGRYRMAIEDTNNVGNRELWTNVAHYWYTMASDSMPMTGRLYHHLAILARNNMLRQLFLYAKSLCAQIPFPGARESIMTLFKPVMYPSSSLQQHSDVVNIAFVRVHAILFSGQQMDQLEESMDQFLDSLDSRIGTARSSWIESGYNIGISLCCLLLGYGDKSSVLMRAFSIPSGDDDDENEEPPSNDADAIALSESKFESAISFAEMTYDIVIRRWNDKNTLPFLHTILAFYFAMSKRPEAMKLVEDRFPWKLASLRLNYLLKTSEFPPRINTTDFPGPEKKEPPHPLPEDYAMYGLIYTLTYFPQGWFNNDKIETDEKYFERPSTMLKRCERILWIARMLARQKKWLLWDEGTEMFSVTEKYDIEI</sequence>